<reference evidence="2" key="1">
    <citation type="journal article" date="2023" name="Mol. Phylogenet. Evol.">
        <title>Genome-scale phylogeny and comparative genomics of the fungal order Sordariales.</title>
        <authorList>
            <person name="Hensen N."/>
            <person name="Bonometti L."/>
            <person name="Westerberg I."/>
            <person name="Brannstrom I.O."/>
            <person name="Guillou S."/>
            <person name="Cros-Aarteil S."/>
            <person name="Calhoun S."/>
            <person name="Haridas S."/>
            <person name="Kuo A."/>
            <person name="Mondo S."/>
            <person name="Pangilinan J."/>
            <person name="Riley R."/>
            <person name="LaButti K."/>
            <person name="Andreopoulos B."/>
            <person name="Lipzen A."/>
            <person name="Chen C."/>
            <person name="Yan M."/>
            <person name="Daum C."/>
            <person name="Ng V."/>
            <person name="Clum A."/>
            <person name="Steindorff A."/>
            <person name="Ohm R.A."/>
            <person name="Martin F."/>
            <person name="Silar P."/>
            <person name="Natvig D.O."/>
            <person name="Lalanne C."/>
            <person name="Gautier V."/>
            <person name="Ament-Velasquez S.L."/>
            <person name="Kruys A."/>
            <person name="Hutchinson M.I."/>
            <person name="Powell A.J."/>
            <person name="Barry K."/>
            <person name="Miller A.N."/>
            <person name="Grigoriev I.V."/>
            <person name="Debuchy R."/>
            <person name="Gladieux P."/>
            <person name="Hiltunen Thoren M."/>
            <person name="Johannesson H."/>
        </authorList>
    </citation>
    <scope>NUCLEOTIDE SEQUENCE</scope>
    <source>
        <strain evidence="2">CBS 731.68</strain>
    </source>
</reference>
<feature type="region of interest" description="Disordered" evidence="1">
    <location>
        <begin position="1"/>
        <end position="31"/>
    </location>
</feature>
<name>A0AAN6TRE1_9PEZI</name>
<feature type="compositionally biased region" description="Polar residues" evidence="1">
    <location>
        <begin position="17"/>
        <end position="31"/>
    </location>
</feature>
<accession>A0AAN6TRE1</accession>
<evidence type="ECO:0000313" key="2">
    <source>
        <dbReference type="EMBL" id="KAK4119325.1"/>
    </source>
</evidence>
<evidence type="ECO:0000256" key="1">
    <source>
        <dbReference type="SAM" id="MobiDB-lite"/>
    </source>
</evidence>
<protein>
    <submittedName>
        <fullName evidence="2">Uncharacterized protein</fullName>
    </submittedName>
</protein>
<dbReference type="GeneID" id="87823255"/>
<organism evidence="2 3">
    <name type="scientific">Parathielavia appendiculata</name>
    <dbReference type="NCBI Taxonomy" id="2587402"/>
    <lineage>
        <taxon>Eukaryota</taxon>
        <taxon>Fungi</taxon>
        <taxon>Dikarya</taxon>
        <taxon>Ascomycota</taxon>
        <taxon>Pezizomycotina</taxon>
        <taxon>Sordariomycetes</taxon>
        <taxon>Sordariomycetidae</taxon>
        <taxon>Sordariales</taxon>
        <taxon>Chaetomiaceae</taxon>
        <taxon>Parathielavia</taxon>
    </lineage>
</organism>
<dbReference type="RefSeq" id="XP_062643098.1">
    <property type="nucleotide sequence ID" value="XM_062786487.1"/>
</dbReference>
<proteinExistence type="predicted"/>
<comment type="caution">
    <text evidence="2">The sequence shown here is derived from an EMBL/GenBank/DDBJ whole genome shotgun (WGS) entry which is preliminary data.</text>
</comment>
<dbReference type="EMBL" id="MU853250">
    <property type="protein sequence ID" value="KAK4119325.1"/>
    <property type="molecule type" value="Genomic_DNA"/>
</dbReference>
<gene>
    <name evidence="2" type="ORF">N657DRAFT_260900</name>
</gene>
<evidence type="ECO:0000313" key="3">
    <source>
        <dbReference type="Proteomes" id="UP001302602"/>
    </source>
</evidence>
<reference evidence="2" key="2">
    <citation type="submission" date="2023-05" db="EMBL/GenBank/DDBJ databases">
        <authorList>
            <consortium name="Lawrence Berkeley National Laboratory"/>
            <person name="Steindorff A."/>
            <person name="Hensen N."/>
            <person name="Bonometti L."/>
            <person name="Westerberg I."/>
            <person name="Brannstrom I.O."/>
            <person name="Guillou S."/>
            <person name="Cros-Aarteil S."/>
            <person name="Calhoun S."/>
            <person name="Haridas S."/>
            <person name="Kuo A."/>
            <person name="Mondo S."/>
            <person name="Pangilinan J."/>
            <person name="Riley R."/>
            <person name="Labutti K."/>
            <person name="Andreopoulos B."/>
            <person name="Lipzen A."/>
            <person name="Chen C."/>
            <person name="Yanf M."/>
            <person name="Daum C."/>
            <person name="Ng V."/>
            <person name="Clum A."/>
            <person name="Ohm R."/>
            <person name="Martin F."/>
            <person name="Silar P."/>
            <person name="Natvig D."/>
            <person name="Lalanne C."/>
            <person name="Gautier V."/>
            <person name="Ament-Velasquez S.L."/>
            <person name="Kruys A."/>
            <person name="Hutchinson M.I."/>
            <person name="Powell A.J."/>
            <person name="Barry K."/>
            <person name="Miller A.N."/>
            <person name="Grigoriev I.V."/>
            <person name="Debuchy R."/>
            <person name="Gladieux P."/>
            <person name="Thoren M.H."/>
            <person name="Johannesson H."/>
        </authorList>
    </citation>
    <scope>NUCLEOTIDE SEQUENCE</scope>
    <source>
        <strain evidence="2">CBS 731.68</strain>
    </source>
</reference>
<sequence>MGCRPPASLRGGATPEQDLSTSTPISPGSLASASTATIHGRAGIPCRRVAGCSSAQGTKANGVPDRIYGAGSVPDWQTQLCQIGSKVRRMLAAKTKRRRLSMTADRGSISRTCNGSEACRSDWDRCQMWGRGKNRNYGFVIVHYSSPVGFSGLSSLISRLRCPFRAAPSGCKRQWVGIG</sequence>
<dbReference type="AlphaFoldDB" id="A0AAN6TRE1"/>
<keyword evidence="3" id="KW-1185">Reference proteome</keyword>
<dbReference type="Proteomes" id="UP001302602">
    <property type="component" value="Unassembled WGS sequence"/>
</dbReference>